<comment type="caution">
    <text evidence="5">The sequence shown here is derived from an EMBL/GenBank/DDBJ whole genome shotgun (WGS) entry which is preliminary data.</text>
</comment>
<keyword evidence="2 5" id="KW-0238">DNA-binding</keyword>
<dbReference type="PROSITE" id="PS50949">
    <property type="entry name" value="HTH_GNTR"/>
    <property type="match status" value="1"/>
</dbReference>
<reference evidence="5 6" key="1">
    <citation type="submission" date="2020-08" db="EMBL/GenBank/DDBJ databases">
        <title>Genomic Encyclopedia of Type Strains, Phase IV (KMG-IV): sequencing the most valuable type-strain genomes for metagenomic binning, comparative biology and taxonomic classification.</title>
        <authorList>
            <person name="Goeker M."/>
        </authorList>
    </citation>
    <scope>NUCLEOTIDE SEQUENCE [LARGE SCALE GENOMIC DNA]</scope>
    <source>
        <strain evidence="5 6">DSM 4737</strain>
    </source>
</reference>
<gene>
    <name evidence="5" type="ORF">GGR13_002144</name>
</gene>
<evidence type="ECO:0000313" key="6">
    <source>
        <dbReference type="Proteomes" id="UP000545037"/>
    </source>
</evidence>
<evidence type="ECO:0000256" key="1">
    <source>
        <dbReference type="ARBA" id="ARBA00023015"/>
    </source>
</evidence>
<protein>
    <submittedName>
        <fullName evidence="5">DNA-binding transcriptional regulator YhcF (GntR family)</fullName>
    </submittedName>
</protein>
<organism evidence="5 6">
    <name type="scientific">Brevundimonas variabilis</name>
    <dbReference type="NCBI Taxonomy" id="74312"/>
    <lineage>
        <taxon>Bacteria</taxon>
        <taxon>Pseudomonadati</taxon>
        <taxon>Pseudomonadota</taxon>
        <taxon>Alphaproteobacteria</taxon>
        <taxon>Caulobacterales</taxon>
        <taxon>Caulobacteraceae</taxon>
        <taxon>Brevundimonas</taxon>
    </lineage>
</organism>
<dbReference type="SUPFAM" id="SSF46785">
    <property type="entry name" value="Winged helix' DNA-binding domain"/>
    <property type="match status" value="1"/>
</dbReference>
<feature type="domain" description="HTH gntR-type" evidence="4">
    <location>
        <begin position="1"/>
        <end position="49"/>
    </location>
</feature>
<dbReference type="InterPro" id="IPR036390">
    <property type="entry name" value="WH_DNA-bd_sf"/>
</dbReference>
<dbReference type="GO" id="GO:0003677">
    <property type="term" value="F:DNA binding"/>
    <property type="evidence" value="ECO:0007669"/>
    <property type="project" value="UniProtKB-KW"/>
</dbReference>
<evidence type="ECO:0000256" key="3">
    <source>
        <dbReference type="ARBA" id="ARBA00023163"/>
    </source>
</evidence>
<dbReference type="EMBL" id="JACHOR010000003">
    <property type="protein sequence ID" value="MBB5746540.1"/>
    <property type="molecule type" value="Genomic_DNA"/>
</dbReference>
<dbReference type="Gene3D" id="1.10.10.10">
    <property type="entry name" value="Winged helix-like DNA-binding domain superfamily/Winged helix DNA-binding domain"/>
    <property type="match status" value="1"/>
</dbReference>
<dbReference type="Proteomes" id="UP000545037">
    <property type="component" value="Unassembled WGS sequence"/>
</dbReference>
<dbReference type="Pfam" id="PF00392">
    <property type="entry name" value="GntR"/>
    <property type="match status" value="1"/>
</dbReference>
<evidence type="ECO:0000256" key="2">
    <source>
        <dbReference type="ARBA" id="ARBA00023125"/>
    </source>
</evidence>
<dbReference type="AlphaFoldDB" id="A0A7W9CIZ2"/>
<dbReference type="GO" id="GO:0003700">
    <property type="term" value="F:DNA-binding transcription factor activity"/>
    <property type="evidence" value="ECO:0007669"/>
    <property type="project" value="InterPro"/>
</dbReference>
<keyword evidence="6" id="KW-1185">Reference proteome</keyword>
<keyword evidence="1" id="KW-0805">Transcription regulation</keyword>
<evidence type="ECO:0000313" key="5">
    <source>
        <dbReference type="EMBL" id="MBB5746540.1"/>
    </source>
</evidence>
<dbReference type="InterPro" id="IPR000524">
    <property type="entry name" value="Tscrpt_reg_HTH_GntR"/>
</dbReference>
<dbReference type="InterPro" id="IPR036388">
    <property type="entry name" value="WH-like_DNA-bd_sf"/>
</dbReference>
<keyword evidence="3" id="KW-0804">Transcription</keyword>
<name>A0A7W9CIZ2_9CAUL</name>
<accession>A0A7W9CIZ2</accession>
<proteinExistence type="predicted"/>
<evidence type="ECO:0000259" key="4">
    <source>
        <dbReference type="PROSITE" id="PS50949"/>
    </source>
</evidence>
<sequence length="166" mass="18232">MAPGQHLPIADIAGHLRLSTSPVREALSRLCGEGLIEDRRGLGYFTRAAPTEEIIGLIQLEEAYVRLAANLNRVSTPLSGTDADFESWISALISDCDSDPLKESFERVASRLAPIRALGREEEVDAAVRHGSIEAYYARWISAAPGLARRMRRLEPADVEYTNNAV</sequence>